<sequence length="254" mass="28756">MHQQPTSPNEPHRLKKRSDKGFFVVCATVDEILNVMDPDPNHYHVFAHRRWEFQYRVDFRDRTLPGRDYLAARWHERCTNCVCDDDGVVVAQPVRPLILQGALHCEDDMLARACASWYDCRCIARKDEEEQPPVGVEDAMAERVRDVLRVGYMGGRSDRAGDWIQEKEYLPWGDREDGRWRGNYKGKQLVGENPEPYFVEGPGGGTSLDWLGGSLLKGVGSGSLGFSIGKRDTARCELSDDISSSQELCPPALQ</sequence>
<accession>A0AAV9VDK4</accession>
<dbReference type="EMBL" id="JAVHNQ010000001">
    <property type="protein sequence ID" value="KAK6359254.1"/>
    <property type="molecule type" value="Genomic_DNA"/>
</dbReference>
<dbReference type="Proteomes" id="UP001375240">
    <property type="component" value="Unassembled WGS sequence"/>
</dbReference>
<comment type="caution">
    <text evidence="1">The sequence shown here is derived from an EMBL/GenBank/DDBJ whole genome shotgun (WGS) entry which is preliminary data.</text>
</comment>
<organism evidence="1 2">
    <name type="scientific">Orbilia brochopaga</name>
    <dbReference type="NCBI Taxonomy" id="3140254"/>
    <lineage>
        <taxon>Eukaryota</taxon>
        <taxon>Fungi</taxon>
        <taxon>Dikarya</taxon>
        <taxon>Ascomycota</taxon>
        <taxon>Pezizomycotina</taxon>
        <taxon>Orbiliomycetes</taxon>
        <taxon>Orbiliales</taxon>
        <taxon>Orbiliaceae</taxon>
        <taxon>Orbilia</taxon>
    </lineage>
</organism>
<dbReference type="AlphaFoldDB" id="A0AAV9VDK4"/>
<protein>
    <submittedName>
        <fullName evidence="1">Uncharacterized protein</fullName>
    </submittedName>
</protein>
<proteinExistence type="predicted"/>
<keyword evidence="2" id="KW-1185">Reference proteome</keyword>
<gene>
    <name evidence="1" type="ORF">TWF696_000417</name>
</gene>
<name>A0AAV9VDK4_9PEZI</name>
<reference evidence="1 2" key="1">
    <citation type="submission" date="2019-10" db="EMBL/GenBank/DDBJ databases">
        <authorList>
            <person name="Palmer J.M."/>
        </authorList>
    </citation>
    <scope>NUCLEOTIDE SEQUENCE [LARGE SCALE GENOMIC DNA]</scope>
    <source>
        <strain evidence="1 2">TWF696</strain>
    </source>
</reference>
<evidence type="ECO:0000313" key="2">
    <source>
        <dbReference type="Proteomes" id="UP001375240"/>
    </source>
</evidence>
<evidence type="ECO:0000313" key="1">
    <source>
        <dbReference type="EMBL" id="KAK6359254.1"/>
    </source>
</evidence>